<feature type="compositionally biased region" description="Basic and acidic residues" evidence="6">
    <location>
        <begin position="485"/>
        <end position="497"/>
    </location>
</feature>
<dbReference type="VEuPathDB" id="FungiDB:GGTG_00078"/>
<comment type="catalytic activity">
    <reaction evidence="1">
        <text>S-ubiquitinyl-[E2 ubiquitin-conjugating enzyme]-L-cysteine + [acceptor protein]-L-lysine = [E2 ubiquitin-conjugating enzyme]-L-cysteine + N(6)-ubiquitinyl-[acceptor protein]-L-lysine.</text>
        <dbReference type="EC" id="2.3.2.26"/>
    </reaction>
</comment>
<dbReference type="RefSeq" id="XP_009216082.1">
    <property type="nucleotide sequence ID" value="XM_009217818.1"/>
</dbReference>
<evidence type="ECO:0000259" key="7">
    <source>
        <dbReference type="PROSITE" id="PS50237"/>
    </source>
</evidence>
<feature type="domain" description="HECT" evidence="7">
    <location>
        <begin position="995"/>
        <end position="1361"/>
    </location>
</feature>
<dbReference type="SMART" id="SM00119">
    <property type="entry name" value="HECTc"/>
    <property type="match status" value="1"/>
</dbReference>
<protein>
    <recommendedName>
        <fullName evidence="2">HECT-type E3 ubiquitin transferase</fullName>
        <ecNumber evidence="2">2.3.2.26</ecNumber>
    </recommendedName>
</protein>
<reference evidence="9" key="4">
    <citation type="journal article" date="2015" name="G3 (Bethesda)">
        <title>Genome sequences of three phytopathogenic species of the Magnaporthaceae family of fungi.</title>
        <authorList>
            <person name="Okagaki L.H."/>
            <person name="Nunes C.C."/>
            <person name="Sailsbery J."/>
            <person name="Clay B."/>
            <person name="Brown D."/>
            <person name="John T."/>
            <person name="Oh Y."/>
            <person name="Young N."/>
            <person name="Fitzgerald M."/>
            <person name="Haas B.J."/>
            <person name="Zeng Q."/>
            <person name="Young S."/>
            <person name="Adiconis X."/>
            <person name="Fan L."/>
            <person name="Levin J.Z."/>
            <person name="Mitchell T.K."/>
            <person name="Okubara P.A."/>
            <person name="Farman M.L."/>
            <person name="Kohn L.M."/>
            <person name="Birren B."/>
            <person name="Ma L.-J."/>
            <person name="Dean R.A."/>
        </authorList>
    </citation>
    <scope>NUCLEOTIDE SEQUENCE</scope>
    <source>
        <strain evidence="9">R3-111a-1</strain>
    </source>
</reference>
<dbReference type="EMBL" id="GL385395">
    <property type="protein sequence ID" value="EJT80073.1"/>
    <property type="molecule type" value="Genomic_DNA"/>
</dbReference>
<dbReference type="SUPFAM" id="SSF56204">
    <property type="entry name" value="Hect, E3 ligase catalytic domain"/>
    <property type="match status" value="1"/>
</dbReference>
<keyword evidence="3" id="KW-0808">Transferase</keyword>
<evidence type="ECO:0000313" key="8">
    <source>
        <dbReference type="EMBL" id="EJT80073.1"/>
    </source>
</evidence>
<dbReference type="Gene3D" id="3.30.2160.10">
    <property type="entry name" value="Hect, E3 ligase catalytic domain"/>
    <property type="match status" value="1"/>
</dbReference>
<feature type="compositionally biased region" description="Polar residues" evidence="6">
    <location>
        <begin position="500"/>
        <end position="511"/>
    </location>
</feature>
<dbReference type="Pfam" id="PF00632">
    <property type="entry name" value="HECT"/>
    <property type="match status" value="1"/>
</dbReference>
<feature type="region of interest" description="Disordered" evidence="6">
    <location>
        <begin position="157"/>
        <end position="201"/>
    </location>
</feature>
<dbReference type="GO" id="GO:0061630">
    <property type="term" value="F:ubiquitin protein ligase activity"/>
    <property type="evidence" value="ECO:0007669"/>
    <property type="project" value="UniProtKB-EC"/>
</dbReference>
<dbReference type="InterPro" id="IPR032353">
    <property type="entry name" value="AZUL"/>
</dbReference>
<feature type="compositionally biased region" description="Low complexity" evidence="6">
    <location>
        <begin position="301"/>
        <end position="341"/>
    </location>
</feature>
<dbReference type="Gene3D" id="3.90.1750.10">
    <property type="entry name" value="Hect, E3 ligase catalytic domains"/>
    <property type="match status" value="1"/>
</dbReference>
<evidence type="ECO:0000256" key="6">
    <source>
        <dbReference type="SAM" id="MobiDB-lite"/>
    </source>
</evidence>
<dbReference type="Gene3D" id="3.30.2410.10">
    <property type="entry name" value="Hect, E3 ligase catalytic domain"/>
    <property type="match status" value="1"/>
</dbReference>
<evidence type="ECO:0000256" key="4">
    <source>
        <dbReference type="ARBA" id="ARBA00022786"/>
    </source>
</evidence>
<dbReference type="Gene3D" id="6.10.130.10">
    <property type="entry name" value="Ubiquitin-protein ligase E3A, N-terminal zinc-binding domain (AZUL)"/>
    <property type="match status" value="1"/>
</dbReference>
<feature type="region of interest" description="Disordered" evidence="6">
    <location>
        <begin position="245"/>
        <end position="511"/>
    </location>
</feature>
<evidence type="ECO:0000313" key="10">
    <source>
        <dbReference type="Proteomes" id="UP000006039"/>
    </source>
</evidence>
<evidence type="ECO:0000256" key="1">
    <source>
        <dbReference type="ARBA" id="ARBA00000885"/>
    </source>
</evidence>
<keyword evidence="4 5" id="KW-0833">Ubl conjugation pathway</keyword>
<name>J3NFN3_GAET3</name>
<evidence type="ECO:0000256" key="2">
    <source>
        <dbReference type="ARBA" id="ARBA00012485"/>
    </source>
</evidence>
<dbReference type="InterPro" id="IPR044611">
    <property type="entry name" value="E3A/B/C-like"/>
</dbReference>
<accession>J3NFN3</accession>
<evidence type="ECO:0000256" key="5">
    <source>
        <dbReference type="PROSITE-ProRule" id="PRU00104"/>
    </source>
</evidence>
<dbReference type="InterPro" id="IPR042556">
    <property type="entry name" value="AZUL_sf"/>
</dbReference>
<sequence>MTRDIHLRASEPQDADDADLLAGLWETAAFPRLPRDAPSVLQDLVEDVENPRRVFTIHRASRRHNFQVLVQKFVVQLRDGCGSPTCETPICFSFRKRSLGRVPIRRYNTTSARTIAVFLASQDNPESALCPALRPPKTAPAALEFLHFATRRQNGYARSLHPKAYPGAAPRDARQGPAREGIREGATPGEAAHENMRARRAPAKFTVEEKHVNKDPRSFAANMFGTVAFKMLEWLTPASMDEMSRKAREFHGQPPPGRSRAMARESRSILPRTSLDNSQTERDTKPLGSAHNGYVPGVQDAKPPSTVASASVSAANSACTSTTTSSSTSSSSPPPSATGKPPGDHRTADPNSDKSKGDKSVSMNSHPAPQSRPSSQRRNSNARVRTSSTAKSKRNLSIDAFSSEQGATEDLFSTLKSPRLPNLAQEKGARPSLKPATSAIPRPISQLSNSGILDGVPLETMPPLKSSAAGESRPKPGRGQSDGNEGARADSHERLVHSPEASSSSDKSFCEASQSEVDEAFERAYKAFLPQSLSRLNPEIVDLFCDILQDDGTAESHLFEPRYVMRSDPVREGVSHRTKSLQRKIPTPIPYPADLHYRWMMFVEQTFFYVLSDPRRLIKSFTKKGQLFDSQTLWYCMLRMSRVAPTVVIHSLWMAAEALFIPPKSVQSLRSPNARLFPKQDNTLSDAEAGALLSICLHLLIAVAPVTLRKEELQDMSRIRSHGLILARTGAVARQTTKLCLAYNDALSNDLAIRLARRLFSAIPTREYYSQMAAANMVSADGQPEEYEILTPLFQQLDFLNADTLHGLLFTIQNRAVHEIRAPTLLLDWARNIMLLEWDGQPEVPGDGPFGGALALIKAMYHKRRLLVLADGQFRADYFAERLDEVEVPVSWLSFKSSKHRLHLLDFPYIFSPSKLVSYFRSINFSRMSRSFEESSSLQERMNAIIPPRGNLIINPHHKHVLQDMLKAASSKYLVLSIRRDSVLMDTFDQLWRREERELMRPLKVKLGEETGEEGFDSGGVQQEFFRMAMAEALDPDFGLFTVDERTRMTWFNPASPEPDFKFELIGLLFSLAVYNGLTLPVTFPEALYCKLLGEPVTDLHHISDGWPDLASGLTTLLDWDEKDGAVEDVFSRTYEFSISVFGEPVSREMKSGGEARWPSFPSKHTFGGVSSASASVPLQDGNPQDAPLVTRENRNAYVADYIRYLTDVSVRPQFEAFARGFRTCLGAKALTLLTPRLLRSVVEGVQEIEVSELRRHARYVGWDASHRTVRDFWSIVKKFDDGMRRKLLEFVTASDRVPVGGMKNLQFVVQRNGEEEGDGGHLPTAYTCYGTLLLPQYRDKEVLRERLCMALENAQGFGFA</sequence>
<evidence type="ECO:0000313" key="9">
    <source>
        <dbReference type="EnsemblFungi" id="EJT80073"/>
    </source>
</evidence>
<feature type="compositionally biased region" description="Low complexity" evidence="6">
    <location>
        <begin position="368"/>
        <end position="383"/>
    </location>
</feature>
<dbReference type="EnsemblFungi" id="EJT80073">
    <property type="protein sequence ID" value="EJT80073"/>
    <property type="gene ID" value="GGTG_00078"/>
</dbReference>
<dbReference type="STRING" id="644352.J3NFN3"/>
<feature type="active site" description="Glycyl thioester intermediate" evidence="5">
    <location>
        <position position="1329"/>
    </location>
</feature>
<dbReference type="InterPro" id="IPR000569">
    <property type="entry name" value="HECT_dom"/>
</dbReference>
<dbReference type="EC" id="2.3.2.26" evidence="2"/>
<dbReference type="Proteomes" id="UP000006039">
    <property type="component" value="Unassembled WGS sequence"/>
</dbReference>
<dbReference type="HOGENOM" id="CLU_001858_0_0_1"/>
<dbReference type="OrthoDB" id="5981550at2759"/>
<dbReference type="PANTHER" id="PTHR45700:SF8">
    <property type="entry name" value="HECT-TYPE E3 UBIQUITIN TRANSFERASE"/>
    <property type="match status" value="1"/>
</dbReference>
<gene>
    <name evidence="9" type="primary">20340536</name>
    <name evidence="8" type="ORF">GGTG_00078</name>
</gene>
<dbReference type="PROSITE" id="PS50237">
    <property type="entry name" value="HECT"/>
    <property type="match status" value="1"/>
</dbReference>
<dbReference type="Pfam" id="PF16558">
    <property type="entry name" value="AZUL"/>
    <property type="match status" value="1"/>
</dbReference>
<reference evidence="8" key="3">
    <citation type="submission" date="2010-09" db="EMBL/GenBank/DDBJ databases">
        <title>Annotation of Gaeumannomyces graminis var. tritici R3-111a-1.</title>
        <authorList>
            <consortium name="The Broad Institute Genome Sequencing Platform"/>
            <person name="Ma L.-J."/>
            <person name="Dead R."/>
            <person name="Young S.K."/>
            <person name="Zeng Q."/>
            <person name="Gargeya S."/>
            <person name="Fitzgerald M."/>
            <person name="Haas B."/>
            <person name="Abouelleil A."/>
            <person name="Alvarado L."/>
            <person name="Arachchi H.M."/>
            <person name="Berlin A."/>
            <person name="Brown A."/>
            <person name="Chapman S.B."/>
            <person name="Chen Z."/>
            <person name="Dunbar C."/>
            <person name="Freedman E."/>
            <person name="Gearin G."/>
            <person name="Gellesch M."/>
            <person name="Goldberg J."/>
            <person name="Griggs A."/>
            <person name="Gujja S."/>
            <person name="Heiman D."/>
            <person name="Howarth C."/>
            <person name="Larson L."/>
            <person name="Lui A."/>
            <person name="MacDonald P.J.P."/>
            <person name="Mehta T."/>
            <person name="Montmayeur A."/>
            <person name="Murphy C."/>
            <person name="Neiman D."/>
            <person name="Pearson M."/>
            <person name="Priest M."/>
            <person name="Roberts A."/>
            <person name="Saif S."/>
            <person name="Shea T."/>
            <person name="Shenoy N."/>
            <person name="Sisk P."/>
            <person name="Stolte C."/>
            <person name="Sykes S."/>
            <person name="Yandava C."/>
            <person name="Wortman J."/>
            <person name="Nusbaum C."/>
            <person name="Birren B."/>
        </authorList>
    </citation>
    <scope>NUCLEOTIDE SEQUENCE</scope>
    <source>
        <strain evidence="8">R3-111a-1</strain>
    </source>
</reference>
<proteinExistence type="predicted"/>
<dbReference type="InterPro" id="IPR035983">
    <property type="entry name" value="Hect_E3_ubiquitin_ligase"/>
</dbReference>
<evidence type="ECO:0000256" key="3">
    <source>
        <dbReference type="ARBA" id="ARBA00022679"/>
    </source>
</evidence>
<dbReference type="eggNOG" id="KOG0941">
    <property type="taxonomic scope" value="Eukaryota"/>
</dbReference>
<keyword evidence="10" id="KW-1185">Reference proteome</keyword>
<dbReference type="GeneID" id="20340536"/>
<feature type="compositionally biased region" description="Basic and acidic residues" evidence="6">
    <location>
        <begin position="342"/>
        <end position="359"/>
    </location>
</feature>
<dbReference type="GO" id="GO:0000209">
    <property type="term" value="P:protein polyubiquitination"/>
    <property type="evidence" value="ECO:0007669"/>
    <property type="project" value="InterPro"/>
</dbReference>
<organism evidence="8">
    <name type="scientific">Gaeumannomyces tritici (strain R3-111a-1)</name>
    <name type="common">Wheat and barley take-all root rot fungus</name>
    <name type="synonym">Gaeumannomyces graminis var. tritici</name>
    <dbReference type="NCBI Taxonomy" id="644352"/>
    <lineage>
        <taxon>Eukaryota</taxon>
        <taxon>Fungi</taxon>
        <taxon>Dikarya</taxon>
        <taxon>Ascomycota</taxon>
        <taxon>Pezizomycotina</taxon>
        <taxon>Sordariomycetes</taxon>
        <taxon>Sordariomycetidae</taxon>
        <taxon>Magnaporthales</taxon>
        <taxon>Magnaporthaceae</taxon>
        <taxon>Gaeumannomyces</taxon>
    </lineage>
</organism>
<reference evidence="9" key="5">
    <citation type="submission" date="2018-04" db="UniProtKB">
        <authorList>
            <consortium name="EnsemblFungi"/>
        </authorList>
    </citation>
    <scope>IDENTIFICATION</scope>
    <source>
        <strain evidence="9">R3-111a-1</strain>
    </source>
</reference>
<reference evidence="10" key="1">
    <citation type="submission" date="2010-07" db="EMBL/GenBank/DDBJ databases">
        <title>The genome sequence of Gaeumannomyces graminis var. tritici strain R3-111a-1.</title>
        <authorList>
            <consortium name="The Broad Institute Genome Sequencing Platform"/>
            <person name="Ma L.-J."/>
            <person name="Dead R."/>
            <person name="Young S."/>
            <person name="Zeng Q."/>
            <person name="Koehrsen M."/>
            <person name="Alvarado L."/>
            <person name="Berlin A."/>
            <person name="Chapman S.B."/>
            <person name="Chen Z."/>
            <person name="Freedman E."/>
            <person name="Gellesch M."/>
            <person name="Goldberg J."/>
            <person name="Griggs A."/>
            <person name="Gujja S."/>
            <person name="Heilman E.R."/>
            <person name="Heiman D."/>
            <person name="Hepburn T."/>
            <person name="Howarth C."/>
            <person name="Jen D."/>
            <person name="Larson L."/>
            <person name="Mehta T."/>
            <person name="Neiman D."/>
            <person name="Pearson M."/>
            <person name="Roberts A."/>
            <person name="Saif S."/>
            <person name="Shea T."/>
            <person name="Shenoy N."/>
            <person name="Sisk P."/>
            <person name="Stolte C."/>
            <person name="Sykes S."/>
            <person name="Walk T."/>
            <person name="White J."/>
            <person name="Yandava C."/>
            <person name="Haas B."/>
            <person name="Nusbaum C."/>
            <person name="Birren B."/>
        </authorList>
    </citation>
    <scope>NUCLEOTIDE SEQUENCE [LARGE SCALE GENOMIC DNA]</scope>
    <source>
        <strain evidence="10">R3-111a-1</strain>
    </source>
</reference>
<dbReference type="PANTHER" id="PTHR45700">
    <property type="entry name" value="UBIQUITIN-PROTEIN LIGASE E3C"/>
    <property type="match status" value="1"/>
</dbReference>
<reference evidence="8" key="2">
    <citation type="submission" date="2010-07" db="EMBL/GenBank/DDBJ databases">
        <authorList>
            <consortium name="The Broad Institute Genome Sequencing Platform"/>
            <consortium name="Broad Institute Genome Sequencing Center for Infectious Disease"/>
            <person name="Ma L.-J."/>
            <person name="Dead R."/>
            <person name="Young S."/>
            <person name="Zeng Q."/>
            <person name="Koehrsen M."/>
            <person name="Alvarado L."/>
            <person name="Berlin A."/>
            <person name="Chapman S.B."/>
            <person name="Chen Z."/>
            <person name="Freedman E."/>
            <person name="Gellesch M."/>
            <person name="Goldberg J."/>
            <person name="Griggs A."/>
            <person name="Gujja S."/>
            <person name="Heilman E.R."/>
            <person name="Heiman D."/>
            <person name="Hepburn T."/>
            <person name="Howarth C."/>
            <person name="Jen D."/>
            <person name="Larson L."/>
            <person name="Mehta T."/>
            <person name="Neiman D."/>
            <person name="Pearson M."/>
            <person name="Roberts A."/>
            <person name="Saif S."/>
            <person name="Shea T."/>
            <person name="Shenoy N."/>
            <person name="Sisk P."/>
            <person name="Stolte C."/>
            <person name="Sykes S."/>
            <person name="Walk T."/>
            <person name="White J."/>
            <person name="Yandava C."/>
            <person name="Haas B."/>
            <person name="Nusbaum C."/>
            <person name="Birren B."/>
        </authorList>
    </citation>
    <scope>NUCLEOTIDE SEQUENCE</scope>
    <source>
        <strain evidence="8">R3-111a-1</strain>
    </source>
</reference>
<dbReference type="FunFam" id="3.30.2410.10:FF:000003">
    <property type="entry name" value="probable E3 ubiquitin-protein ligase HERC4 isoform X1"/>
    <property type="match status" value="1"/>
</dbReference>